<evidence type="ECO:0000313" key="1">
    <source>
        <dbReference type="EMBL" id="KAI3691331.1"/>
    </source>
</evidence>
<dbReference type="Proteomes" id="UP001055811">
    <property type="component" value="Linkage Group LG09"/>
</dbReference>
<dbReference type="EMBL" id="CM042017">
    <property type="protein sequence ID" value="KAI3691331.1"/>
    <property type="molecule type" value="Genomic_DNA"/>
</dbReference>
<evidence type="ECO:0000313" key="2">
    <source>
        <dbReference type="Proteomes" id="UP001055811"/>
    </source>
</evidence>
<accession>A0ACB8Z1T8</accession>
<comment type="caution">
    <text evidence="1">The sequence shown here is derived from an EMBL/GenBank/DDBJ whole genome shotgun (WGS) entry which is preliminary data.</text>
</comment>
<proteinExistence type="predicted"/>
<organism evidence="1 2">
    <name type="scientific">Cichorium intybus</name>
    <name type="common">Chicory</name>
    <dbReference type="NCBI Taxonomy" id="13427"/>
    <lineage>
        <taxon>Eukaryota</taxon>
        <taxon>Viridiplantae</taxon>
        <taxon>Streptophyta</taxon>
        <taxon>Embryophyta</taxon>
        <taxon>Tracheophyta</taxon>
        <taxon>Spermatophyta</taxon>
        <taxon>Magnoliopsida</taxon>
        <taxon>eudicotyledons</taxon>
        <taxon>Gunneridae</taxon>
        <taxon>Pentapetalae</taxon>
        <taxon>asterids</taxon>
        <taxon>campanulids</taxon>
        <taxon>Asterales</taxon>
        <taxon>Asteraceae</taxon>
        <taxon>Cichorioideae</taxon>
        <taxon>Cichorieae</taxon>
        <taxon>Cichoriinae</taxon>
        <taxon>Cichorium</taxon>
    </lineage>
</organism>
<sequence>MDSNILTMIVVRICISCNNILFDFVFGRCLLHSSSIFFNFGCTGEVVKLRRRRKKNKADGNSSGMSSGMLKRKLSDEQDRRARWKSKKLEEEYSKLKTQHDSTVLEKCKLESEVGKRINSIVLPIKLLHQFKPSDFQSQRIIGIQILHSTEKALSPFNKKKSHYLLSDLKVSKEKLE</sequence>
<gene>
    <name evidence="1" type="ORF">L2E82_49659</name>
</gene>
<reference evidence="1 2" key="2">
    <citation type="journal article" date="2022" name="Mol. Ecol. Resour.">
        <title>The genomes of chicory, endive, great burdock and yacon provide insights into Asteraceae paleo-polyploidization history and plant inulin production.</title>
        <authorList>
            <person name="Fan W."/>
            <person name="Wang S."/>
            <person name="Wang H."/>
            <person name="Wang A."/>
            <person name="Jiang F."/>
            <person name="Liu H."/>
            <person name="Zhao H."/>
            <person name="Xu D."/>
            <person name="Zhang Y."/>
        </authorList>
    </citation>
    <scope>NUCLEOTIDE SEQUENCE [LARGE SCALE GENOMIC DNA]</scope>
    <source>
        <strain evidence="2">cv. Punajuju</strain>
        <tissue evidence="1">Leaves</tissue>
    </source>
</reference>
<keyword evidence="2" id="KW-1185">Reference proteome</keyword>
<protein>
    <submittedName>
        <fullName evidence="1">Uncharacterized protein</fullName>
    </submittedName>
</protein>
<reference evidence="2" key="1">
    <citation type="journal article" date="2022" name="Mol. Ecol. Resour.">
        <title>The genomes of chicory, endive, great burdock and yacon provide insights into Asteraceae palaeo-polyploidization history and plant inulin production.</title>
        <authorList>
            <person name="Fan W."/>
            <person name="Wang S."/>
            <person name="Wang H."/>
            <person name="Wang A."/>
            <person name="Jiang F."/>
            <person name="Liu H."/>
            <person name="Zhao H."/>
            <person name="Xu D."/>
            <person name="Zhang Y."/>
        </authorList>
    </citation>
    <scope>NUCLEOTIDE SEQUENCE [LARGE SCALE GENOMIC DNA]</scope>
    <source>
        <strain evidence="2">cv. Punajuju</strain>
    </source>
</reference>
<name>A0ACB8Z1T8_CICIN</name>